<evidence type="ECO:0000313" key="4">
    <source>
        <dbReference type="Proteomes" id="UP000679722"/>
    </source>
</evidence>
<feature type="region of interest" description="Disordered" evidence="1">
    <location>
        <begin position="43"/>
        <end position="112"/>
    </location>
</feature>
<feature type="region of interest" description="Disordered" evidence="1">
    <location>
        <begin position="129"/>
        <end position="158"/>
    </location>
</feature>
<protein>
    <submittedName>
        <fullName evidence="3">Flagellar hook-length control protein FliK</fullName>
    </submittedName>
</protein>
<dbReference type="EMBL" id="JAGSSV010000006">
    <property type="protein sequence ID" value="MBR7888689.1"/>
    <property type="molecule type" value="Genomic_DNA"/>
</dbReference>
<dbReference type="InterPro" id="IPR052563">
    <property type="entry name" value="FliK"/>
</dbReference>
<feature type="compositionally biased region" description="Polar residues" evidence="1">
    <location>
        <begin position="1"/>
        <end position="21"/>
    </location>
</feature>
<dbReference type="InterPro" id="IPR038610">
    <property type="entry name" value="FliK-like_C_sf"/>
</dbReference>
<evidence type="ECO:0000256" key="1">
    <source>
        <dbReference type="SAM" id="MobiDB-lite"/>
    </source>
</evidence>
<feature type="region of interest" description="Disordered" evidence="1">
    <location>
        <begin position="1"/>
        <end position="24"/>
    </location>
</feature>
<name>A0ABS5HCC0_9GAMM</name>
<dbReference type="CDD" id="cd17470">
    <property type="entry name" value="T3SS_Flik_C"/>
    <property type="match status" value="1"/>
</dbReference>
<feature type="compositionally biased region" description="Polar residues" evidence="1">
    <location>
        <begin position="75"/>
        <end position="112"/>
    </location>
</feature>
<reference evidence="4" key="2">
    <citation type="submission" date="2023-07" db="EMBL/GenBank/DDBJ databases">
        <title>Marinomonas vulgaris A79, complete genome.</title>
        <authorList>
            <person name="Ying J.-J."/>
        </authorList>
    </citation>
    <scope>NUCLEOTIDE SEQUENCE [LARGE SCALE GENOMIC DNA]</scope>
    <source>
        <strain evidence="4">A79</strain>
    </source>
</reference>
<dbReference type="Proteomes" id="UP000679722">
    <property type="component" value="Unassembled WGS sequence"/>
</dbReference>
<dbReference type="RefSeq" id="WP_211536028.1">
    <property type="nucleotide sequence ID" value="NZ_JAGSSV010000006.1"/>
</dbReference>
<dbReference type="PANTHER" id="PTHR37533">
    <property type="entry name" value="FLAGELLAR HOOK-LENGTH CONTROL PROTEIN"/>
    <property type="match status" value="1"/>
</dbReference>
<dbReference type="InterPro" id="IPR021136">
    <property type="entry name" value="Flagellar_hook_control-like_C"/>
</dbReference>
<feature type="region of interest" description="Disordered" evidence="1">
    <location>
        <begin position="474"/>
        <end position="502"/>
    </location>
</feature>
<dbReference type="PANTHER" id="PTHR37533:SF2">
    <property type="entry name" value="FLAGELLAR HOOK-LENGTH CONTROL PROTEIN"/>
    <property type="match status" value="1"/>
</dbReference>
<sequence>MRTDSNTVLPLPSGVSSNKSSLMKVPSEKGANFYADFQQAKNATNTSSSANSVTTAGSPTHTATPQQTTADQNDKSTTTTITNSAPKLSGESTTNGSANSQKSTSQDVSQQALEPAKLVEQGGKLLQAEGEKTPGVTSSLSTAAGTSLTPALEKSNARDSASIAANLVDPELMTSESKAAVSSPTLPVQAQDSLTDSKLVSAVAVSDATATVESTANGFSEVNSDPTLTNGVQVSTGAAVGIPVPSQTSTKNSSTPVIGLSADGLPTKSLSVTDATESSLLSNGEVQSAQVVLTSAVPAQVTPVNTSSAGLKNADGASEKGAIDLGVKNRSNVTSPATLAALTGLANGDYSTKKAVLTDTTETSDKIDLAPLDNPDELSWVLSQMSASPTKSAPNTVSDAVAANSAAALSSGRSSALPTPDGTKAAGLLGSGLALNEEEVAAEAGDMVLEDGVLVNEPIELRKKEQEAILGRMSAQSDTLVGDKGRSDDGATGGLSSSIQTANSARPAAAAGILSAATNSPQTNAMTMSVPPGHPGWAGEMTQKVAWVARDGGHTAHIRLDPPELGSLTVKVSVDSDSNTQVSFVAATPQARDLLESQMGRLRDMLAQQGMDLSRADVDVSQQDTSGAQYKENDRNNNGARNGSLANDDGLEDDLIAANTSYVTASGVDYYA</sequence>
<keyword evidence="3" id="KW-0282">Flagellum</keyword>
<organism evidence="3 4">
    <name type="scientific">Marinomonas vulgaris</name>
    <dbReference type="NCBI Taxonomy" id="2823372"/>
    <lineage>
        <taxon>Bacteria</taxon>
        <taxon>Pseudomonadati</taxon>
        <taxon>Pseudomonadota</taxon>
        <taxon>Gammaproteobacteria</taxon>
        <taxon>Oceanospirillales</taxon>
        <taxon>Oceanospirillaceae</taxon>
        <taxon>Marinomonas</taxon>
    </lineage>
</organism>
<keyword evidence="3" id="KW-0969">Cilium</keyword>
<dbReference type="Gene3D" id="3.30.750.140">
    <property type="match status" value="1"/>
</dbReference>
<accession>A0ABS5HCC0</accession>
<evidence type="ECO:0000313" key="3">
    <source>
        <dbReference type="EMBL" id="MBR7888689.1"/>
    </source>
</evidence>
<feature type="compositionally biased region" description="Low complexity" evidence="1">
    <location>
        <begin position="43"/>
        <end position="70"/>
    </location>
</feature>
<gene>
    <name evidence="3" type="ORF">J9B83_07005</name>
</gene>
<feature type="compositionally biased region" description="Polar residues" evidence="1">
    <location>
        <begin position="636"/>
        <end position="645"/>
    </location>
</feature>
<feature type="domain" description="Flagellar hook-length control protein-like C-terminal" evidence="2">
    <location>
        <begin position="543"/>
        <end position="625"/>
    </location>
</feature>
<proteinExistence type="predicted"/>
<reference evidence="3 4" key="1">
    <citation type="submission" date="2021-04" db="EMBL/GenBank/DDBJ databases">
        <authorList>
            <person name="Sun C."/>
        </authorList>
    </citation>
    <scope>NUCLEOTIDE SEQUENCE [LARGE SCALE GENOMIC DNA]</scope>
    <source>
        <strain evidence="3 4">A79</strain>
    </source>
</reference>
<feature type="region of interest" description="Disordered" evidence="1">
    <location>
        <begin position="614"/>
        <end position="646"/>
    </location>
</feature>
<dbReference type="Pfam" id="PF02120">
    <property type="entry name" value="Flg_hook"/>
    <property type="match status" value="1"/>
</dbReference>
<feature type="region of interest" description="Disordered" evidence="1">
    <location>
        <begin position="242"/>
        <end position="263"/>
    </location>
</feature>
<keyword evidence="3" id="KW-0966">Cell projection</keyword>
<feature type="compositionally biased region" description="Polar residues" evidence="1">
    <location>
        <begin position="245"/>
        <end position="256"/>
    </location>
</feature>
<comment type="caution">
    <text evidence="3">The sequence shown here is derived from an EMBL/GenBank/DDBJ whole genome shotgun (WGS) entry which is preliminary data.</text>
</comment>
<keyword evidence="4" id="KW-1185">Reference proteome</keyword>
<evidence type="ECO:0000259" key="2">
    <source>
        <dbReference type="Pfam" id="PF02120"/>
    </source>
</evidence>
<feature type="compositionally biased region" description="Low complexity" evidence="1">
    <location>
        <begin position="137"/>
        <end position="152"/>
    </location>
</feature>